<dbReference type="STRING" id="1777140.AWB79_07403"/>
<keyword evidence="1" id="KW-0812">Transmembrane</keyword>
<dbReference type="RefSeq" id="WP_082862583.1">
    <property type="nucleotide sequence ID" value="NZ_FCOA02000055.1"/>
</dbReference>
<evidence type="ECO:0000259" key="2">
    <source>
        <dbReference type="Pfam" id="PF00892"/>
    </source>
</evidence>
<keyword evidence="4" id="KW-1185">Reference proteome</keyword>
<feature type="transmembrane region" description="Helical" evidence="1">
    <location>
        <begin position="234"/>
        <end position="255"/>
    </location>
</feature>
<dbReference type="EMBL" id="FCOA02000055">
    <property type="protein sequence ID" value="SAK96992.1"/>
    <property type="molecule type" value="Genomic_DNA"/>
</dbReference>
<name>A0A158DQU2_9BURK</name>
<feature type="transmembrane region" description="Helical" evidence="1">
    <location>
        <begin position="104"/>
        <end position="121"/>
    </location>
</feature>
<sequence length="319" mass="34189">MTPDGDVAGPLRVGNPPMPKRFNLLIELSKPSPHRKAVLFMLATALLIPAVNADVAYLSHRYPVAQLLWARYAGHLGFMLLFFVPRRGLSIFQSTRPGLQASRSAIFCVGSFVMFYALGYVPVATATAVSFTAPLIVTALSPHFLKETVRRRNWAAVLLGFLGTLIIVRPGIGGMHPAALLILISALGSATTQVMSRKLASHDSPETSNLYMASVGFFLSSLFMPWVWTSPNAVVDAVFMSALGLFGGCGHYCLVRAFEIAPAPFVAPFNYAQIVGAALLGFICFRQIPDAGTLMGTCIIVISGLGALSTRQRSSAARA</sequence>
<dbReference type="OrthoDB" id="8584557at2"/>
<feature type="transmembrane region" description="Helical" evidence="1">
    <location>
        <begin position="294"/>
        <end position="310"/>
    </location>
</feature>
<dbReference type="PANTHER" id="PTHR22911">
    <property type="entry name" value="ACYL-MALONYL CONDENSING ENZYME-RELATED"/>
    <property type="match status" value="1"/>
</dbReference>
<dbReference type="Proteomes" id="UP000054851">
    <property type="component" value="Unassembled WGS sequence"/>
</dbReference>
<keyword evidence="1" id="KW-0472">Membrane</keyword>
<comment type="caution">
    <text evidence="3">The sequence shown here is derived from an EMBL/GenBank/DDBJ whole genome shotgun (WGS) entry which is preliminary data.</text>
</comment>
<protein>
    <submittedName>
        <fullName evidence="3">Riboflavin transporter</fullName>
    </submittedName>
</protein>
<evidence type="ECO:0000313" key="3">
    <source>
        <dbReference type="EMBL" id="SAK96992.1"/>
    </source>
</evidence>
<feature type="transmembrane region" description="Helical" evidence="1">
    <location>
        <begin position="208"/>
        <end position="228"/>
    </location>
</feature>
<accession>A0A158DQU2</accession>
<feature type="transmembrane region" description="Helical" evidence="1">
    <location>
        <begin position="267"/>
        <end position="288"/>
    </location>
</feature>
<feature type="transmembrane region" description="Helical" evidence="1">
    <location>
        <begin position="37"/>
        <end position="58"/>
    </location>
</feature>
<evidence type="ECO:0000256" key="1">
    <source>
        <dbReference type="SAM" id="Phobius"/>
    </source>
</evidence>
<gene>
    <name evidence="3" type="primary">ribN</name>
    <name evidence="3" type="ORF">AWB79_07403</name>
</gene>
<dbReference type="SUPFAM" id="SSF103481">
    <property type="entry name" value="Multidrug resistance efflux transporter EmrE"/>
    <property type="match status" value="2"/>
</dbReference>
<reference evidence="3" key="1">
    <citation type="submission" date="2016-01" db="EMBL/GenBank/DDBJ databases">
        <authorList>
            <person name="Peeters C."/>
        </authorList>
    </citation>
    <scope>NUCLEOTIDE SEQUENCE</scope>
    <source>
        <strain evidence="3">LMG 29322</strain>
    </source>
</reference>
<organism evidence="3 4">
    <name type="scientific">Caballeronia hypogeia</name>
    <dbReference type="NCBI Taxonomy" id="1777140"/>
    <lineage>
        <taxon>Bacteria</taxon>
        <taxon>Pseudomonadati</taxon>
        <taxon>Pseudomonadota</taxon>
        <taxon>Betaproteobacteria</taxon>
        <taxon>Burkholderiales</taxon>
        <taxon>Burkholderiaceae</taxon>
        <taxon>Caballeronia</taxon>
    </lineage>
</organism>
<dbReference type="AlphaFoldDB" id="A0A158DQU2"/>
<feature type="transmembrane region" description="Helical" evidence="1">
    <location>
        <begin position="64"/>
        <end position="84"/>
    </location>
</feature>
<evidence type="ECO:0000313" key="4">
    <source>
        <dbReference type="Proteomes" id="UP000054851"/>
    </source>
</evidence>
<feature type="transmembrane region" description="Helical" evidence="1">
    <location>
        <begin position="127"/>
        <end position="145"/>
    </location>
</feature>
<dbReference type="GO" id="GO:0016020">
    <property type="term" value="C:membrane"/>
    <property type="evidence" value="ECO:0007669"/>
    <property type="project" value="InterPro"/>
</dbReference>
<dbReference type="InterPro" id="IPR000620">
    <property type="entry name" value="EamA_dom"/>
</dbReference>
<feature type="domain" description="EamA" evidence="2">
    <location>
        <begin position="37"/>
        <end position="168"/>
    </location>
</feature>
<feature type="domain" description="EamA" evidence="2">
    <location>
        <begin position="178"/>
        <end position="303"/>
    </location>
</feature>
<dbReference type="PANTHER" id="PTHR22911:SF103">
    <property type="entry name" value="BLR2811 PROTEIN"/>
    <property type="match status" value="1"/>
</dbReference>
<proteinExistence type="predicted"/>
<dbReference type="Pfam" id="PF00892">
    <property type="entry name" value="EamA"/>
    <property type="match status" value="2"/>
</dbReference>
<dbReference type="InterPro" id="IPR037185">
    <property type="entry name" value="EmrE-like"/>
</dbReference>
<keyword evidence="1" id="KW-1133">Transmembrane helix</keyword>